<organism evidence="2 3">
    <name type="scientific">Mycolicibacterium sediminis</name>
    <dbReference type="NCBI Taxonomy" id="1286180"/>
    <lineage>
        <taxon>Bacteria</taxon>
        <taxon>Bacillati</taxon>
        <taxon>Actinomycetota</taxon>
        <taxon>Actinomycetes</taxon>
        <taxon>Mycobacteriales</taxon>
        <taxon>Mycobacteriaceae</taxon>
        <taxon>Mycolicibacterium</taxon>
    </lineage>
</organism>
<name>A0A7I7QK58_9MYCO</name>
<keyword evidence="3" id="KW-1185">Reference proteome</keyword>
<sequence>MRNVGRTRLLLWSAPVVVLVLLIVAKLTSMALAGGSAVEDYQRRDVEALRDDVSTMQVLDVVDPYSTAFAAGSLAVLEGRLEDAEEHFATAVAHDATCPALTNLALVAETRGDQFVGVGDGPGALGRYRSALATVTGGPARCFAEPDEPDAERRDVLTGSAQRLNGKIALLERPLPPPPPPAAPPPPPPGGAPPPTAGSNRDTDDQERILLPGDPLDQLRQLLEDAAATRGAP</sequence>
<evidence type="ECO:0000256" key="1">
    <source>
        <dbReference type="SAM" id="MobiDB-lite"/>
    </source>
</evidence>
<gene>
    <name evidence="2" type="ORF">MSEDJ_08090</name>
</gene>
<evidence type="ECO:0000313" key="3">
    <source>
        <dbReference type="Proteomes" id="UP000467193"/>
    </source>
</evidence>
<feature type="compositionally biased region" description="Pro residues" evidence="1">
    <location>
        <begin position="174"/>
        <end position="196"/>
    </location>
</feature>
<dbReference type="Proteomes" id="UP000467193">
    <property type="component" value="Chromosome"/>
</dbReference>
<dbReference type="EMBL" id="AP022588">
    <property type="protein sequence ID" value="BBY26713.1"/>
    <property type="molecule type" value="Genomic_DNA"/>
</dbReference>
<reference evidence="2 3" key="1">
    <citation type="journal article" date="2019" name="Emerg. Microbes Infect.">
        <title>Comprehensive subspecies identification of 175 nontuberculous mycobacteria species based on 7547 genomic profiles.</title>
        <authorList>
            <person name="Matsumoto Y."/>
            <person name="Kinjo T."/>
            <person name="Motooka D."/>
            <person name="Nabeya D."/>
            <person name="Jung N."/>
            <person name="Uechi K."/>
            <person name="Horii T."/>
            <person name="Iida T."/>
            <person name="Fujita J."/>
            <person name="Nakamura S."/>
        </authorList>
    </citation>
    <scope>NUCLEOTIDE SEQUENCE [LARGE SCALE GENOMIC DNA]</scope>
    <source>
        <strain evidence="2 3">JCM 17899</strain>
    </source>
</reference>
<proteinExistence type="predicted"/>
<accession>A0A7I7QK58</accession>
<evidence type="ECO:0008006" key="4">
    <source>
        <dbReference type="Google" id="ProtNLM"/>
    </source>
</evidence>
<protein>
    <recommendedName>
        <fullName evidence="4">Tetratricopeptide repeat protein</fullName>
    </recommendedName>
</protein>
<evidence type="ECO:0000313" key="2">
    <source>
        <dbReference type="EMBL" id="BBY26713.1"/>
    </source>
</evidence>
<dbReference type="RefSeq" id="WP_163795711.1">
    <property type="nucleotide sequence ID" value="NZ_AP022588.1"/>
</dbReference>
<dbReference type="AlphaFoldDB" id="A0A7I7QK58"/>
<dbReference type="KEGG" id="msei:MSEDJ_08090"/>
<feature type="region of interest" description="Disordered" evidence="1">
    <location>
        <begin position="171"/>
        <end position="217"/>
    </location>
</feature>